<reference evidence="1 2" key="1">
    <citation type="journal article" date="2014" name="FEMS Microbiol. Ecol.">
        <title>Sphaerotilus natans encrusted with nanoball-shaped Fe(III) oxide minerals formed by nitrate-reducing mixotrophic Fe(II) oxidation.</title>
        <authorList>
            <person name="Park S."/>
            <person name="Kim D.H."/>
            <person name="Lee J.H."/>
            <person name="Hur H.G."/>
        </authorList>
    </citation>
    <scope>NUCLEOTIDE SEQUENCE [LARGE SCALE GENOMIC DNA]</scope>
    <source>
        <strain evidence="1 2">DSM 6575</strain>
    </source>
</reference>
<evidence type="ECO:0000313" key="2">
    <source>
        <dbReference type="Proteomes" id="UP000026714"/>
    </source>
</evidence>
<dbReference type="EMBL" id="AZRA01000121">
    <property type="protein sequence ID" value="KDB50660.1"/>
    <property type="molecule type" value="Genomic_DNA"/>
</dbReference>
<gene>
    <name evidence="1" type="ORF">X805_37330</name>
</gene>
<proteinExistence type="predicted"/>
<dbReference type="Proteomes" id="UP000026714">
    <property type="component" value="Unassembled WGS sequence"/>
</dbReference>
<keyword evidence="2" id="KW-1185">Reference proteome</keyword>
<dbReference type="AlphaFoldDB" id="A0A059KH22"/>
<dbReference type="RefSeq" id="WP_037485290.1">
    <property type="nucleotide sequence ID" value="NZ_AZRA01000121.1"/>
</dbReference>
<organism evidence="1 2">
    <name type="scientific">Sphaerotilus natans subsp. natans DSM 6575</name>
    <dbReference type="NCBI Taxonomy" id="1286631"/>
    <lineage>
        <taxon>Bacteria</taxon>
        <taxon>Pseudomonadati</taxon>
        <taxon>Pseudomonadota</taxon>
        <taxon>Betaproteobacteria</taxon>
        <taxon>Burkholderiales</taxon>
        <taxon>Sphaerotilaceae</taxon>
        <taxon>Sphaerotilus</taxon>
    </lineage>
</organism>
<accession>A0A059KH22</accession>
<dbReference type="SUPFAM" id="SSF52540">
    <property type="entry name" value="P-loop containing nucleoside triphosphate hydrolases"/>
    <property type="match status" value="1"/>
</dbReference>
<sequence length="454" mass="50884">MTIDPREVLLDELATILQNDPGALDATDSRYVPGLHGTGAEDVVLTLARSIRRTTGSQLYYFSGQRGTGKSTELRRLAVELNGLPRTKAFVVDVLEYIGESHPIRTIDLLLVTALAFADRLSAGDAFGADFRSESVASRFGQWLQSDVQITSLTLGGAKAEFKRLQQSILQHIRDFDLAREERTMAQCREYIREMAVAVRQRFQVDKVVLLVDSLERLRGVGDDAAADMFNRVVKLFDADRDHLRLPELQVVYAVPPYLPYLTNVGQYVSLSMLASVRVCEPPAKARRQPREQGLQTMRRVLEKRFGRWAELISPEALDLLALRSGGDLRQLLRRFLLDALDQGYFALDRLPLQADDPIIAMVIDKHRVEFESMVTRDEYALLHGIGAENALDLPKRSDWPTVARFFDIRAVLNYRNGVEWLDLNPLLWPLIDKVGASGHDVRAAASDTGTAAA</sequence>
<dbReference type="STRING" id="34103.SAMN05421778_1102"/>
<comment type="caution">
    <text evidence="1">The sequence shown here is derived from an EMBL/GenBank/DDBJ whole genome shotgun (WGS) entry which is preliminary data.</text>
</comment>
<dbReference type="InterPro" id="IPR027417">
    <property type="entry name" value="P-loop_NTPase"/>
</dbReference>
<dbReference type="eggNOG" id="COG0507">
    <property type="taxonomic scope" value="Bacteria"/>
</dbReference>
<protein>
    <submittedName>
        <fullName evidence="1">Uncharacterized protein</fullName>
    </submittedName>
</protein>
<name>A0A059KH22_9BURK</name>
<evidence type="ECO:0000313" key="1">
    <source>
        <dbReference type="EMBL" id="KDB50660.1"/>
    </source>
</evidence>